<dbReference type="RefSeq" id="WP_051196215.1">
    <property type="nucleotide sequence ID" value="NZ_BAAACD010000016.1"/>
</dbReference>
<dbReference type="InterPro" id="IPR002509">
    <property type="entry name" value="NODB_dom"/>
</dbReference>
<keyword evidence="1" id="KW-1133">Transmembrane helix</keyword>
<dbReference type="InterPro" id="IPR050248">
    <property type="entry name" value="Polysacc_deacetylase_ArnD"/>
</dbReference>
<dbReference type="EMBL" id="FOOE01000031">
    <property type="protein sequence ID" value="SFG17506.1"/>
    <property type="molecule type" value="Genomic_DNA"/>
</dbReference>
<feature type="transmembrane region" description="Helical" evidence="1">
    <location>
        <begin position="6"/>
        <end position="28"/>
    </location>
</feature>
<dbReference type="Proteomes" id="UP000246114">
    <property type="component" value="Unassembled WGS sequence"/>
</dbReference>
<reference evidence="3 6" key="2">
    <citation type="submission" date="2018-03" db="EMBL/GenBank/DDBJ databases">
        <title>The uncultured portion of the human microbiome is neutrally assembled.</title>
        <authorList>
            <person name="Jeraldo P."/>
            <person name="Boardman L."/>
            <person name="White B.A."/>
            <person name="Nelson H."/>
            <person name="Goldenfeld N."/>
            <person name="Chia N."/>
        </authorList>
    </citation>
    <scope>NUCLEOTIDE SEQUENCE [LARGE SCALE GENOMIC DNA]</scope>
    <source>
        <strain evidence="3">CIM:MAG 903</strain>
    </source>
</reference>
<evidence type="ECO:0000313" key="4">
    <source>
        <dbReference type="EMBL" id="SFG17506.1"/>
    </source>
</evidence>
<dbReference type="PROSITE" id="PS51677">
    <property type="entry name" value="NODB"/>
    <property type="match status" value="1"/>
</dbReference>
<dbReference type="GeneID" id="90546396"/>
<dbReference type="STRING" id="1529.SAMN04487885_1316"/>
<sequence length="240" mass="27190">MKKTTIRIYAFILAITIIAGILASITNVKVAKASEGEKVAYLTFDDGPSKNTEKVLDILKSEGVHATFFVIKPIYEEDVRFMKRAYEEGNAIGNHTYEHDFQKVYSSEKTFWDNFNKDQELIESITGSPSKLFRFPGGSKNSVVRKRNGKQFNIKLANELEKKGIHYFNWDVDSGDGMTDHASAASIYNNVMKQIKGKDKAIILMHDAKGKKTTVEALPRIIKSLKEQGYTFDTLENYNK</sequence>
<dbReference type="CDD" id="cd10944">
    <property type="entry name" value="CE4_SmPgdA_like"/>
    <property type="match status" value="1"/>
</dbReference>
<reference evidence="4 5" key="1">
    <citation type="submission" date="2016-10" db="EMBL/GenBank/DDBJ databases">
        <authorList>
            <person name="de Groot N.N."/>
        </authorList>
    </citation>
    <scope>NUCLEOTIDE SEQUENCE [LARGE SCALE GENOMIC DNA]</scope>
    <source>
        <strain evidence="4 5">NLAE-zl-G419</strain>
    </source>
</reference>
<organism evidence="4 5">
    <name type="scientific">Clostridium cadaveris</name>
    <dbReference type="NCBI Taxonomy" id="1529"/>
    <lineage>
        <taxon>Bacteria</taxon>
        <taxon>Bacillati</taxon>
        <taxon>Bacillota</taxon>
        <taxon>Clostridia</taxon>
        <taxon>Eubacteriales</taxon>
        <taxon>Clostridiaceae</taxon>
        <taxon>Clostridium</taxon>
    </lineage>
</organism>
<evidence type="ECO:0000259" key="2">
    <source>
        <dbReference type="PROSITE" id="PS51677"/>
    </source>
</evidence>
<dbReference type="InterPro" id="IPR011330">
    <property type="entry name" value="Glyco_hydro/deAcase_b/a-brl"/>
</dbReference>
<dbReference type="SUPFAM" id="SSF88713">
    <property type="entry name" value="Glycoside hydrolase/deacetylase"/>
    <property type="match status" value="1"/>
</dbReference>
<name>A0A1I2PV71_9CLOT</name>
<accession>A0A1I2PV71</accession>
<evidence type="ECO:0000313" key="5">
    <source>
        <dbReference type="Proteomes" id="UP000182135"/>
    </source>
</evidence>
<keyword evidence="1" id="KW-0812">Transmembrane</keyword>
<keyword evidence="1" id="KW-0472">Membrane</keyword>
<dbReference type="PANTHER" id="PTHR10587">
    <property type="entry name" value="GLYCOSYL TRANSFERASE-RELATED"/>
    <property type="match status" value="1"/>
</dbReference>
<evidence type="ECO:0000256" key="1">
    <source>
        <dbReference type="SAM" id="Phobius"/>
    </source>
</evidence>
<dbReference type="AlphaFoldDB" id="A0A1I2PV71"/>
<evidence type="ECO:0000313" key="6">
    <source>
        <dbReference type="Proteomes" id="UP000246114"/>
    </source>
</evidence>
<gene>
    <name evidence="3" type="ORF">DBY38_11705</name>
    <name evidence="4" type="ORF">SAMN04487885_1316</name>
</gene>
<dbReference type="GO" id="GO:0016810">
    <property type="term" value="F:hydrolase activity, acting on carbon-nitrogen (but not peptide) bonds"/>
    <property type="evidence" value="ECO:0007669"/>
    <property type="project" value="InterPro"/>
</dbReference>
<dbReference type="eggNOG" id="COG0726">
    <property type="taxonomic scope" value="Bacteria"/>
</dbReference>
<dbReference type="GO" id="GO:0005975">
    <property type="term" value="P:carbohydrate metabolic process"/>
    <property type="evidence" value="ECO:0007669"/>
    <property type="project" value="InterPro"/>
</dbReference>
<dbReference type="Gene3D" id="3.20.20.370">
    <property type="entry name" value="Glycoside hydrolase/deacetylase"/>
    <property type="match status" value="1"/>
</dbReference>
<evidence type="ECO:0000313" key="3">
    <source>
        <dbReference type="EMBL" id="PWL52232.1"/>
    </source>
</evidence>
<dbReference type="Proteomes" id="UP000182135">
    <property type="component" value="Unassembled WGS sequence"/>
</dbReference>
<dbReference type="EMBL" id="QAMZ01000051">
    <property type="protein sequence ID" value="PWL52232.1"/>
    <property type="molecule type" value="Genomic_DNA"/>
</dbReference>
<dbReference type="Pfam" id="PF01522">
    <property type="entry name" value="Polysacc_deac_1"/>
    <property type="match status" value="1"/>
</dbReference>
<protein>
    <submittedName>
        <fullName evidence="4">Peptidoglycan/xylan/chitin deacetylase, PgdA/CDA1 family</fullName>
    </submittedName>
    <submittedName>
        <fullName evidence="3">Polysaccharide deacetylase</fullName>
    </submittedName>
</protein>
<dbReference type="PANTHER" id="PTHR10587:SF125">
    <property type="entry name" value="POLYSACCHARIDE DEACETYLASE YHEN-RELATED"/>
    <property type="match status" value="1"/>
</dbReference>
<proteinExistence type="predicted"/>
<feature type="domain" description="NodB homology" evidence="2">
    <location>
        <begin position="38"/>
        <end position="233"/>
    </location>
</feature>
<dbReference type="OrthoDB" id="258610at2"/>
<keyword evidence="5" id="KW-1185">Reference proteome</keyword>